<dbReference type="PATRIC" id="fig|1267766.3.peg.1406"/>
<dbReference type="Gene3D" id="6.10.280.50">
    <property type="match status" value="1"/>
</dbReference>
<dbReference type="Pfam" id="PF04325">
    <property type="entry name" value="DUF465"/>
    <property type="match status" value="1"/>
</dbReference>
<proteinExistence type="predicted"/>
<protein>
    <submittedName>
        <fullName evidence="1">Uncharacterized protein</fullName>
    </submittedName>
</protein>
<accession>A0A0F7KSA3</accession>
<dbReference type="KEGG" id="aay:WYH_01398"/>
<keyword evidence="2" id="KW-1185">Reference proteome</keyword>
<dbReference type="RefSeq" id="WP_169780733.1">
    <property type="nucleotide sequence ID" value="NZ_CP011452.2"/>
</dbReference>
<gene>
    <name evidence="1" type="ORF">WYH_01398</name>
</gene>
<dbReference type="Proteomes" id="UP000034392">
    <property type="component" value="Chromosome"/>
</dbReference>
<name>A0A0F7KSA3_9SPHN</name>
<dbReference type="InterPro" id="IPR007420">
    <property type="entry name" value="DUF465"/>
</dbReference>
<dbReference type="STRING" id="1267766.WYH_01398"/>
<evidence type="ECO:0000313" key="1">
    <source>
        <dbReference type="EMBL" id="AKH42439.1"/>
    </source>
</evidence>
<evidence type="ECO:0000313" key="2">
    <source>
        <dbReference type="Proteomes" id="UP000034392"/>
    </source>
</evidence>
<dbReference type="AlphaFoldDB" id="A0A0F7KSA3"/>
<dbReference type="EMBL" id="CP011452">
    <property type="protein sequence ID" value="AKH42439.1"/>
    <property type="molecule type" value="Genomic_DNA"/>
</dbReference>
<reference evidence="1" key="1">
    <citation type="submission" date="2015-05" db="EMBL/GenBank/DDBJ databases">
        <title>The complete genome of Altererythrobacter atlanticus strain 26DY36.</title>
        <authorList>
            <person name="Wu Y.-H."/>
            <person name="Cheng H."/>
            <person name="Wu X.-W."/>
        </authorList>
    </citation>
    <scope>NUCLEOTIDE SEQUENCE [LARGE SCALE GENOMIC DNA]</scope>
    <source>
        <strain evidence="1">26DY36</strain>
    </source>
</reference>
<sequence>MPDRLDALCQRHRRLNRLIDNCRAASRQEEMKMLKRIRLRLKDRIESLRTRSLSVG</sequence>
<organism evidence="1 2">
    <name type="scientific">Croceibacterium atlanticum</name>
    <dbReference type="NCBI Taxonomy" id="1267766"/>
    <lineage>
        <taxon>Bacteria</taxon>
        <taxon>Pseudomonadati</taxon>
        <taxon>Pseudomonadota</taxon>
        <taxon>Alphaproteobacteria</taxon>
        <taxon>Sphingomonadales</taxon>
        <taxon>Erythrobacteraceae</taxon>
        <taxon>Croceibacterium</taxon>
    </lineage>
</organism>
<dbReference type="InterPro" id="IPR038444">
    <property type="entry name" value="DUF465_sf"/>
</dbReference>